<keyword evidence="2" id="KW-0963">Cytoplasm</keyword>
<evidence type="ECO:0000256" key="6">
    <source>
        <dbReference type="ARBA" id="ARBA00023849"/>
    </source>
</evidence>
<evidence type="ECO:0000256" key="1">
    <source>
        <dbReference type="ARBA" id="ARBA00004496"/>
    </source>
</evidence>
<dbReference type="PANTHER" id="PTHR28630">
    <property type="match status" value="1"/>
</dbReference>
<evidence type="ECO:0000256" key="8">
    <source>
        <dbReference type="ARBA" id="ARBA00032129"/>
    </source>
</evidence>
<keyword evidence="4" id="KW-0676">Redox-active center</keyword>
<evidence type="ECO:0000256" key="5">
    <source>
        <dbReference type="ARBA" id="ARBA00023787"/>
    </source>
</evidence>
<evidence type="ECO:0000256" key="2">
    <source>
        <dbReference type="ARBA" id="ARBA00022490"/>
    </source>
</evidence>
<name>A0AAV7QZD6_PLEWA</name>
<sequence length="171" mass="19069">MHGPQHRTLVFKMPDKSTPVQTLDTANKRHMPGEAAELSSVKPRLDQLGVPLYAVVKENIGTEVTDFRKYFKGEVYLDEKKSFYGPFMRKMAFSGFVRLSVLKNFHRAWKNGYSGNLDGEGFILGGVFVIGSGKQGILLEHREMEAGDKVNVTAIVEAAEKIQQQPGTPKL</sequence>
<comment type="caution">
    <text evidence="9">The sequence shown here is derived from an EMBL/GenBank/DDBJ whole genome shotgun (WGS) entry which is preliminary data.</text>
</comment>
<keyword evidence="3" id="KW-0049">Antioxidant</keyword>
<reference evidence="9" key="1">
    <citation type="journal article" date="2022" name="bioRxiv">
        <title>Sequencing and chromosome-scale assembly of the giantPleurodeles waltlgenome.</title>
        <authorList>
            <person name="Brown T."/>
            <person name="Elewa A."/>
            <person name="Iarovenko S."/>
            <person name="Subramanian E."/>
            <person name="Araus A.J."/>
            <person name="Petzold A."/>
            <person name="Susuki M."/>
            <person name="Suzuki K.-i.T."/>
            <person name="Hayashi T."/>
            <person name="Toyoda A."/>
            <person name="Oliveira C."/>
            <person name="Osipova E."/>
            <person name="Leigh N.D."/>
            <person name="Simon A."/>
            <person name="Yun M.H."/>
        </authorList>
    </citation>
    <scope>NUCLEOTIDE SEQUENCE</scope>
    <source>
        <strain evidence="9">20211129_DDA</strain>
        <tissue evidence="9">Liver</tissue>
    </source>
</reference>
<evidence type="ECO:0000313" key="10">
    <source>
        <dbReference type="Proteomes" id="UP001066276"/>
    </source>
</evidence>
<protein>
    <recommendedName>
        <fullName evidence="6">Peroxiredoxin-like 2A</fullName>
    </recommendedName>
    <alternativeName>
        <fullName evidence="8">Peroxiredoxin-like 2 activated in M-CSF stimulated monocytes</fullName>
    </alternativeName>
    <alternativeName>
        <fullName evidence="7">Redox-regulatory protein FAM213A</fullName>
    </alternativeName>
</protein>
<accession>A0AAV7QZD6</accession>
<comment type="similarity">
    <text evidence="5">Belongs to the peroxiredoxin-like PRXL2 family. PRXL2A subfamily.</text>
</comment>
<organism evidence="9 10">
    <name type="scientific">Pleurodeles waltl</name>
    <name type="common">Iberian ribbed newt</name>
    <dbReference type="NCBI Taxonomy" id="8319"/>
    <lineage>
        <taxon>Eukaryota</taxon>
        <taxon>Metazoa</taxon>
        <taxon>Chordata</taxon>
        <taxon>Craniata</taxon>
        <taxon>Vertebrata</taxon>
        <taxon>Euteleostomi</taxon>
        <taxon>Amphibia</taxon>
        <taxon>Batrachia</taxon>
        <taxon>Caudata</taxon>
        <taxon>Salamandroidea</taxon>
        <taxon>Salamandridae</taxon>
        <taxon>Pleurodelinae</taxon>
        <taxon>Pleurodeles</taxon>
    </lineage>
</organism>
<dbReference type="PANTHER" id="PTHR28630:SF31">
    <property type="entry name" value="PEROXIREDOXIN-LIKE 2A"/>
    <property type="match status" value="1"/>
</dbReference>
<keyword evidence="10" id="KW-1185">Reference proteome</keyword>
<dbReference type="AlphaFoldDB" id="A0AAV7QZD6"/>
<evidence type="ECO:0000256" key="7">
    <source>
        <dbReference type="ARBA" id="ARBA00032058"/>
    </source>
</evidence>
<gene>
    <name evidence="9" type="ORF">NDU88_010120</name>
</gene>
<dbReference type="EMBL" id="JANPWB010000010">
    <property type="protein sequence ID" value="KAJ1143818.1"/>
    <property type="molecule type" value="Genomic_DNA"/>
</dbReference>
<proteinExistence type="inferred from homology"/>
<comment type="subcellular location">
    <subcellularLocation>
        <location evidence="1">Cytoplasm</location>
    </subcellularLocation>
</comment>
<evidence type="ECO:0000256" key="3">
    <source>
        <dbReference type="ARBA" id="ARBA00022862"/>
    </source>
</evidence>
<dbReference type="GO" id="GO:0005737">
    <property type="term" value="C:cytoplasm"/>
    <property type="evidence" value="ECO:0007669"/>
    <property type="project" value="UniProtKB-SubCell"/>
</dbReference>
<dbReference type="Proteomes" id="UP001066276">
    <property type="component" value="Chromosome 6"/>
</dbReference>
<evidence type="ECO:0000256" key="4">
    <source>
        <dbReference type="ARBA" id="ARBA00023284"/>
    </source>
</evidence>
<evidence type="ECO:0000313" key="9">
    <source>
        <dbReference type="EMBL" id="KAJ1143818.1"/>
    </source>
</evidence>
<dbReference type="Pfam" id="PF13911">
    <property type="entry name" value="AhpC-TSA_2"/>
    <property type="match status" value="1"/>
</dbReference>
<dbReference type="GO" id="GO:0016209">
    <property type="term" value="F:antioxidant activity"/>
    <property type="evidence" value="ECO:0007669"/>
    <property type="project" value="UniProtKB-KW"/>
</dbReference>
<dbReference type="InterPro" id="IPR032801">
    <property type="entry name" value="PXL2A/B/C"/>
</dbReference>